<evidence type="ECO:0000256" key="5">
    <source>
        <dbReference type="ARBA" id="ARBA00023014"/>
    </source>
</evidence>
<dbReference type="GO" id="GO:0051537">
    <property type="term" value="F:2 iron, 2 sulfur cluster binding"/>
    <property type="evidence" value="ECO:0007669"/>
    <property type="project" value="UniProtKB-KW"/>
</dbReference>
<evidence type="ECO:0000256" key="3">
    <source>
        <dbReference type="ARBA" id="ARBA00023002"/>
    </source>
</evidence>
<keyword evidence="9" id="KW-1185">Reference proteome</keyword>
<comment type="caution">
    <text evidence="8">The sequence shown here is derived from an EMBL/GenBank/DDBJ whole genome shotgun (WGS) entry which is preliminary data.</text>
</comment>
<dbReference type="GO" id="GO:0046872">
    <property type="term" value="F:metal ion binding"/>
    <property type="evidence" value="ECO:0007669"/>
    <property type="project" value="UniProtKB-KW"/>
</dbReference>
<evidence type="ECO:0000256" key="2">
    <source>
        <dbReference type="ARBA" id="ARBA00022723"/>
    </source>
</evidence>
<evidence type="ECO:0000259" key="7">
    <source>
        <dbReference type="PROSITE" id="PS51296"/>
    </source>
</evidence>
<dbReference type="EMBL" id="CAKJTG010000001">
    <property type="protein sequence ID" value="CAG9606495.1"/>
    <property type="molecule type" value="Genomic_DNA"/>
</dbReference>
<dbReference type="InterPro" id="IPR017941">
    <property type="entry name" value="Rieske_2Fe-2S"/>
</dbReference>
<name>A0A9C7L9J6_9BACI</name>
<dbReference type="PROSITE" id="PS51296">
    <property type="entry name" value="RIESKE"/>
    <property type="match status" value="1"/>
</dbReference>
<keyword evidence="6" id="KW-0534">Nitrate assimilation</keyword>
<dbReference type="InterPro" id="IPR012748">
    <property type="entry name" value="Rieske-like_NirD"/>
</dbReference>
<dbReference type="RefSeq" id="WP_230494778.1">
    <property type="nucleotide sequence ID" value="NZ_CAKJTG010000001.1"/>
</dbReference>
<protein>
    <submittedName>
        <fullName evidence="8">Assimilatory nitrite reductase [NAD(P)H] small subunit</fullName>
        <ecNumber evidence="8">1.7.1.4</ecNumber>
    </submittedName>
</protein>
<evidence type="ECO:0000256" key="1">
    <source>
        <dbReference type="ARBA" id="ARBA00022714"/>
    </source>
</evidence>
<dbReference type="Proteomes" id="UP000789845">
    <property type="component" value="Unassembled WGS sequence"/>
</dbReference>
<dbReference type="Gene3D" id="2.102.10.10">
    <property type="entry name" value="Rieske [2Fe-2S] iron-sulphur domain"/>
    <property type="match status" value="1"/>
</dbReference>
<dbReference type="EC" id="1.7.1.4" evidence="8"/>
<gene>
    <name evidence="8" type="primary">nasE</name>
    <name evidence="8" type="ORF">NEOCIP111885_00183</name>
</gene>
<keyword evidence="1" id="KW-0001">2Fe-2S</keyword>
<keyword evidence="3 8" id="KW-0560">Oxidoreductase</keyword>
<keyword evidence="4" id="KW-0408">Iron</keyword>
<organism evidence="8 9">
    <name type="scientific">Pseudoneobacillus rhizosphaerae</name>
    <dbReference type="NCBI Taxonomy" id="2880968"/>
    <lineage>
        <taxon>Bacteria</taxon>
        <taxon>Bacillati</taxon>
        <taxon>Bacillota</taxon>
        <taxon>Bacilli</taxon>
        <taxon>Bacillales</taxon>
        <taxon>Bacillaceae</taxon>
        <taxon>Pseudoneobacillus</taxon>
    </lineage>
</organism>
<evidence type="ECO:0000256" key="4">
    <source>
        <dbReference type="ARBA" id="ARBA00023004"/>
    </source>
</evidence>
<dbReference type="Pfam" id="PF13806">
    <property type="entry name" value="Rieske_2"/>
    <property type="match status" value="1"/>
</dbReference>
<dbReference type="GO" id="GO:0042128">
    <property type="term" value="P:nitrate assimilation"/>
    <property type="evidence" value="ECO:0007669"/>
    <property type="project" value="UniProtKB-KW"/>
</dbReference>
<dbReference type="GO" id="GO:0008942">
    <property type="term" value="F:nitrite reductase [NAD(P)H] activity"/>
    <property type="evidence" value="ECO:0007669"/>
    <property type="project" value="UniProtKB-EC"/>
</dbReference>
<evidence type="ECO:0000313" key="8">
    <source>
        <dbReference type="EMBL" id="CAG9606495.1"/>
    </source>
</evidence>
<accession>A0A9C7L9J6</accession>
<keyword evidence="2" id="KW-0479">Metal-binding</keyword>
<dbReference type="InterPro" id="IPR036922">
    <property type="entry name" value="Rieske_2Fe-2S_sf"/>
</dbReference>
<proteinExistence type="predicted"/>
<dbReference type="GO" id="GO:0016705">
    <property type="term" value="F:oxidoreductase activity, acting on paired donors, with incorporation or reduction of molecular oxygen"/>
    <property type="evidence" value="ECO:0007669"/>
    <property type="project" value="UniProtKB-ARBA"/>
</dbReference>
<keyword evidence="5" id="KW-0411">Iron-sulfur</keyword>
<evidence type="ECO:0000256" key="6">
    <source>
        <dbReference type="ARBA" id="ARBA00023063"/>
    </source>
</evidence>
<dbReference type="GO" id="GO:0004497">
    <property type="term" value="F:monooxygenase activity"/>
    <property type="evidence" value="ECO:0007669"/>
    <property type="project" value="UniProtKB-ARBA"/>
</dbReference>
<feature type="domain" description="Rieske" evidence="7">
    <location>
        <begin position="8"/>
        <end position="104"/>
    </location>
</feature>
<evidence type="ECO:0000313" key="9">
    <source>
        <dbReference type="Proteomes" id="UP000789845"/>
    </source>
</evidence>
<reference evidence="8" key="1">
    <citation type="submission" date="2021-10" db="EMBL/GenBank/DDBJ databases">
        <authorList>
            <person name="Criscuolo A."/>
        </authorList>
    </citation>
    <scope>NUCLEOTIDE SEQUENCE</scope>
    <source>
        <strain evidence="8">CIP111885</strain>
    </source>
</reference>
<dbReference type="AlphaFoldDB" id="A0A9C7L9J6"/>
<sequence length="106" mass="11860">MIQTLKKVKLTNYQSIPVNIGQLFQLGEEEIALFKLSNGQIKAVENRSPHPKGGTLVEALVSGSFIYCPCYDWKISLEDGQVQEPDFGTVKTYRILVEEDSVSIII</sequence>
<dbReference type="SUPFAM" id="SSF50022">
    <property type="entry name" value="ISP domain"/>
    <property type="match status" value="1"/>
</dbReference>